<evidence type="ECO:0000256" key="1">
    <source>
        <dbReference type="SAM" id="MobiDB-lite"/>
    </source>
</evidence>
<gene>
    <name evidence="2" type="ORF">FOY51_22015</name>
</gene>
<comment type="caution">
    <text evidence="2">The sequence shown here is derived from an EMBL/GenBank/DDBJ whole genome shotgun (WGS) entry which is preliminary data.</text>
</comment>
<keyword evidence="3" id="KW-1185">Reference proteome</keyword>
<name>A0A5A7S3R3_9NOCA</name>
<dbReference type="AlphaFoldDB" id="A0A5A7S3R3"/>
<sequence>MTLHWGDAEVLLAVDSSAMSRGVGSFVLDGLEREASRRGSTTCTTRFAPEHPHLDAVRQWLEDRGFSGADRSATLSKRVGAAPSHDMATRTVGPVFDAAVDRGPGNEEAGGYVDPDQQRF</sequence>
<dbReference type="Gene3D" id="3.40.630.30">
    <property type="match status" value="1"/>
</dbReference>
<evidence type="ECO:0008006" key="4">
    <source>
        <dbReference type="Google" id="ProtNLM"/>
    </source>
</evidence>
<dbReference type="RefSeq" id="WP_149432422.1">
    <property type="nucleotide sequence ID" value="NZ_VLNY01000014.1"/>
</dbReference>
<dbReference type="OrthoDB" id="4863385at2"/>
<dbReference type="EMBL" id="VLNY01000014">
    <property type="protein sequence ID" value="KAA0020041.1"/>
    <property type="molecule type" value="Genomic_DNA"/>
</dbReference>
<proteinExistence type="predicted"/>
<accession>A0A5A7S3R3</accession>
<feature type="region of interest" description="Disordered" evidence="1">
    <location>
        <begin position="97"/>
        <end position="120"/>
    </location>
</feature>
<evidence type="ECO:0000313" key="2">
    <source>
        <dbReference type="EMBL" id="KAA0020041.1"/>
    </source>
</evidence>
<protein>
    <recommendedName>
        <fullName evidence="4">N-acetyltransferase domain-containing protein</fullName>
    </recommendedName>
</protein>
<reference evidence="2 3" key="1">
    <citation type="submission" date="2019-07" db="EMBL/GenBank/DDBJ databases">
        <title>Rhodococcus cavernicolus sp. nov., isolated from a cave.</title>
        <authorList>
            <person name="Lee S.D."/>
        </authorList>
    </citation>
    <scope>NUCLEOTIDE SEQUENCE [LARGE SCALE GENOMIC DNA]</scope>
    <source>
        <strain evidence="2 3">C1-24</strain>
    </source>
</reference>
<dbReference type="Proteomes" id="UP000322244">
    <property type="component" value="Unassembled WGS sequence"/>
</dbReference>
<evidence type="ECO:0000313" key="3">
    <source>
        <dbReference type="Proteomes" id="UP000322244"/>
    </source>
</evidence>
<organism evidence="2 3">
    <name type="scientific">Antrihabitans cavernicola</name>
    <dbReference type="NCBI Taxonomy" id="2495913"/>
    <lineage>
        <taxon>Bacteria</taxon>
        <taxon>Bacillati</taxon>
        <taxon>Actinomycetota</taxon>
        <taxon>Actinomycetes</taxon>
        <taxon>Mycobacteriales</taxon>
        <taxon>Nocardiaceae</taxon>
        <taxon>Antrihabitans</taxon>
    </lineage>
</organism>